<accession>A0A8S5N3E9</accession>
<reference evidence="1" key="1">
    <citation type="journal article" date="2021" name="Proc. Natl. Acad. Sci. U.S.A.">
        <title>A Catalog of Tens of Thousands of Viruses from Human Metagenomes Reveals Hidden Associations with Chronic Diseases.</title>
        <authorList>
            <person name="Tisza M.J."/>
            <person name="Buck C.B."/>
        </authorList>
    </citation>
    <scope>NUCLEOTIDE SEQUENCE</scope>
    <source>
        <strain evidence="1">Ct5Px37</strain>
    </source>
</reference>
<sequence>MPNYTSVCVKCARCRLYRQRRCKGLLDYQRRWCPEWITYGMVADAWGRRVQTRQLRRYDK</sequence>
<dbReference type="EMBL" id="BK015055">
    <property type="protein sequence ID" value="DAD89205.1"/>
    <property type="molecule type" value="Genomic_DNA"/>
</dbReference>
<protein>
    <submittedName>
        <fullName evidence="1">Uncharacterized protein</fullName>
    </submittedName>
</protein>
<organism evidence="1">
    <name type="scientific">Siphoviridae sp. ct5Px37</name>
    <dbReference type="NCBI Taxonomy" id="2826293"/>
    <lineage>
        <taxon>Viruses</taxon>
        <taxon>Duplodnaviria</taxon>
        <taxon>Heunggongvirae</taxon>
        <taxon>Uroviricota</taxon>
        <taxon>Caudoviricetes</taxon>
    </lineage>
</organism>
<evidence type="ECO:0000313" key="1">
    <source>
        <dbReference type="EMBL" id="DAD89205.1"/>
    </source>
</evidence>
<name>A0A8S5N3E9_9CAUD</name>
<proteinExistence type="predicted"/>